<protein>
    <recommendedName>
        <fullName evidence="5">Excalibur calcium-binding domain-containing protein</fullName>
    </recommendedName>
</protein>
<evidence type="ECO:0000313" key="4">
    <source>
        <dbReference type="Proteomes" id="UP000199028"/>
    </source>
</evidence>
<evidence type="ECO:0008006" key="5">
    <source>
        <dbReference type="Google" id="ProtNLM"/>
    </source>
</evidence>
<dbReference type="Proteomes" id="UP000199028">
    <property type="component" value="Unassembled WGS sequence"/>
</dbReference>
<sequence length="297" mass="30373">MIENSAAGLVMVPGEVTVTVTGEQHHQDVLSRYAVPDGVTRHVAVNLTWCTIAAGKHRGRRGIEVRLDGYRVGELTFLMSQRYAPVLMHVESGGGSTGCAAFVQRGGTGLLQISLRMPREIPRGAVVPVTAARKSWVAPVAIGAASLLAFFFAVGIIGAAVGGAPDKGNAAGSTTTASPTTTTTTLAPTSTTTTTTTTATTTTTTTTPAAVAQPKPQPQPQPQPQPAPQPKPQPQPQPQPAPKPACDPNYSGCVPIATDVDCAGGSGNGPAYVAGPIRVIGTDIYGLDSDKDGTACE</sequence>
<evidence type="ECO:0000313" key="3">
    <source>
        <dbReference type="EMBL" id="SES44304.1"/>
    </source>
</evidence>
<dbReference type="AlphaFoldDB" id="A0A1H9XDV7"/>
<feature type="transmembrane region" description="Helical" evidence="2">
    <location>
        <begin position="136"/>
        <end position="161"/>
    </location>
</feature>
<organism evidence="3 4">
    <name type="scientific">Lentzea flaviverrucosa</name>
    <dbReference type="NCBI Taxonomy" id="200379"/>
    <lineage>
        <taxon>Bacteria</taxon>
        <taxon>Bacillati</taxon>
        <taxon>Actinomycetota</taxon>
        <taxon>Actinomycetes</taxon>
        <taxon>Pseudonocardiales</taxon>
        <taxon>Pseudonocardiaceae</taxon>
        <taxon>Lentzea</taxon>
    </lineage>
</organism>
<dbReference type="EMBL" id="FOFT01000014">
    <property type="protein sequence ID" value="SES44304.1"/>
    <property type="molecule type" value="Genomic_DNA"/>
</dbReference>
<evidence type="ECO:0000256" key="1">
    <source>
        <dbReference type="SAM" id="MobiDB-lite"/>
    </source>
</evidence>
<keyword evidence="2" id="KW-0472">Membrane</keyword>
<dbReference type="PANTHER" id="PTHR47771">
    <property type="entry name" value="LD27203P-RELATED"/>
    <property type="match status" value="1"/>
</dbReference>
<dbReference type="PANTHER" id="PTHR47771:SF14">
    <property type="entry name" value="RH73259P"/>
    <property type="match status" value="1"/>
</dbReference>
<keyword evidence="4" id="KW-1185">Reference proteome</keyword>
<proteinExistence type="predicted"/>
<dbReference type="RefSeq" id="WP_090070350.1">
    <property type="nucleotide sequence ID" value="NZ_FOFT01000014.1"/>
</dbReference>
<keyword evidence="2" id="KW-1133">Transmembrane helix</keyword>
<feature type="region of interest" description="Disordered" evidence="1">
    <location>
        <begin position="167"/>
        <end position="247"/>
    </location>
</feature>
<accession>A0A1H9XDV7</accession>
<reference evidence="4" key="1">
    <citation type="submission" date="2016-10" db="EMBL/GenBank/DDBJ databases">
        <authorList>
            <person name="Varghese N."/>
            <person name="Submissions S."/>
        </authorList>
    </citation>
    <scope>NUCLEOTIDE SEQUENCE [LARGE SCALE GENOMIC DNA]</scope>
    <source>
        <strain evidence="4">CGMCC 4.578</strain>
    </source>
</reference>
<name>A0A1H9XDV7_9PSEU</name>
<gene>
    <name evidence="3" type="ORF">SAMN05216195_114192</name>
</gene>
<keyword evidence="2" id="KW-0812">Transmembrane</keyword>
<feature type="compositionally biased region" description="Pro residues" evidence="1">
    <location>
        <begin position="215"/>
        <end position="245"/>
    </location>
</feature>
<evidence type="ECO:0000256" key="2">
    <source>
        <dbReference type="SAM" id="Phobius"/>
    </source>
</evidence>
<feature type="compositionally biased region" description="Low complexity" evidence="1">
    <location>
        <begin position="167"/>
        <end position="214"/>
    </location>
</feature>